<keyword evidence="1" id="KW-0812">Transmembrane</keyword>
<evidence type="ECO:0000313" key="2">
    <source>
        <dbReference type="EMBL" id="KXN65231.1"/>
    </source>
</evidence>
<evidence type="ECO:0000256" key="1">
    <source>
        <dbReference type="SAM" id="Phobius"/>
    </source>
</evidence>
<dbReference type="AlphaFoldDB" id="A0A137NR62"/>
<keyword evidence="3" id="KW-1185">Reference proteome</keyword>
<keyword evidence="1" id="KW-0472">Membrane</keyword>
<gene>
    <name evidence="2" type="ORF">CONCODRAFT_13257</name>
</gene>
<name>A0A137NR62_CONC2</name>
<sequence length="124" mass="14248">MENIAIEIDNQQGVYKTVILAHFFIVSIVAISVNLVLLGIIIRKIYRGTTVDLKISALVMILDFGAAIGTFIRAIICQDPKNLLVYDPGWCKFDTIFTTQLFYIFWSIDWRIKHGKIFISMLQY</sequence>
<evidence type="ECO:0008006" key="4">
    <source>
        <dbReference type="Google" id="ProtNLM"/>
    </source>
</evidence>
<evidence type="ECO:0000313" key="3">
    <source>
        <dbReference type="Proteomes" id="UP000070444"/>
    </source>
</evidence>
<dbReference type="EMBL" id="KQ964940">
    <property type="protein sequence ID" value="KXN65231.1"/>
    <property type="molecule type" value="Genomic_DNA"/>
</dbReference>
<protein>
    <recommendedName>
        <fullName evidence="4">G-protein coupled receptors family 1 profile domain-containing protein</fullName>
    </recommendedName>
</protein>
<feature type="transmembrane region" description="Helical" evidence="1">
    <location>
        <begin position="55"/>
        <end position="76"/>
    </location>
</feature>
<dbReference type="Proteomes" id="UP000070444">
    <property type="component" value="Unassembled WGS sequence"/>
</dbReference>
<reference evidence="2 3" key="1">
    <citation type="journal article" date="2015" name="Genome Biol. Evol.">
        <title>Phylogenomic analyses indicate that early fungi evolved digesting cell walls of algal ancestors of land plants.</title>
        <authorList>
            <person name="Chang Y."/>
            <person name="Wang S."/>
            <person name="Sekimoto S."/>
            <person name="Aerts A.L."/>
            <person name="Choi C."/>
            <person name="Clum A."/>
            <person name="LaButti K.M."/>
            <person name="Lindquist E.A."/>
            <person name="Yee Ngan C."/>
            <person name="Ohm R.A."/>
            <person name="Salamov A.A."/>
            <person name="Grigoriev I.V."/>
            <person name="Spatafora J.W."/>
            <person name="Berbee M.L."/>
        </authorList>
    </citation>
    <scope>NUCLEOTIDE SEQUENCE [LARGE SCALE GENOMIC DNA]</scope>
    <source>
        <strain evidence="2 3">NRRL 28638</strain>
    </source>
</reference>
<feature type="transmembrane region" description="Helical" evidence="1">
    <location>
        <begin position="19"/>
        <end position="43"/>
    </location>
</feature>
<accession>A0A137NR62</accession>
<proteinExistence type="predicted"/>
<keyword evidence="1" id="KW-1133">Transmembrane helix</keyword>
<organism evidence="2 3">
    <name type="scientific">Conidiobolus coronatus (strain ATCC 28846 / CBS 209.66 / NRRL 28638)</name>
    <name type="common">Delacroixia coronata</name>
    <dbReference type="NCBI Taxonomy" id="796925"/>
    <lineage>
        <taxon>Eukaryota</taxon>
        <taxon>Fungi</taxon>
        <taxon>Fungi incertae sedis</taxon>
        <taxon>Zoopagomycota</taxon>
        <taxon>Entomophthoromycotina</taxon>
        <taxon>Entomophthoromycetes</taxon>
        <taxon>Entomophthorales</taxon>
        <taxon>Ancylistaceae</taxon>
        <taxon>Conidiobolus</taxon>
    </lineage>
</organism>